<keyword evidence="3" id="KW-0378">Hydrolase</keyword>
<dbReference type="PANTHER" id="PTHR21581:SF6">
    <property type="entry name" value="TRAFFICKING PROTEIN PARTICLE COMPLEX SUBUNIT 12"/>
    <property type="match status" value="1"/>
</dbReference>
<dbReference type="InterPro" id="IPR036680">
    <property type="entry name" value="SPOR-like_sf"/>
</dbReference>
<dbReference type="Pfam" id="PF05036">
    <property type="entry name" value="SPOR"/>
    <property type="match status" value="1"/>
</dbReference>
<keyword evidence="5" id="KW-0573">Peptidoglycan synthesis</keyword>
<dbReference type="Gene3D" id="3.40.710.10">
    <property type="entry name" value="DD-peptidase/beta-lactamase superfamily"/>
    <property type="match status" value="1"/>
</dbReference>
<comment type="similarity">
    <text evidence="1 7">Belongs to the peptidase S11 family.</text>
</comment>
<evidence type="ECO:0000256" key="8">
    <source>
        <dbReference type="SAM" id="SignalP"/>
    </source>
</evidence>
<evidence type="ECO:0000256" key="3">
    <source>
        <dbReference type="ARBA" id="ARBA00022801"/>
    </source>
</evidence>
<dbReference type="PRINTS" id="PR00725">
    <property type="entry name" value="DADACBPTASE1"/>
</dbReference>
<dbReference type="Gene3D" id="3.30.70.1070">
    <property type="entry name" value="Sporulation related repeat"/>
    <property type="match status" value="1"/>
</dbReference>
<protein>
    <submittedName>
        <fullName evidence="10">D-alanyl-D-alanine carboxypeptidase</fullName>
    </submittedName>
</protein>
<evidence type="ECO:0000256" key="1">
    <source>
        <dbReference type="ARBA" id="ARBA00007164"/>
    </source>
</evidence>
<dbReference type="Pfam" id="PF00768">
    <property type="entry name" value="Peptidase_S11"/>
    <property type="match status" value="1"/>
</dbReference>
<dbReference type="EMBL" id="JAIFRO010000006">
    <property type="protein sequence ID" value="MBX4336250.1"/>
    <property type="molecule type" value="Genomic_DNA"/>
</dbReference>
<name>A0ABS7I711_9HYPH</name>
<dbReference type="GO" id="GO:0004180">
    <property type="term" value="F:carboxypeptidase activity"/>
    <property type="evidence" value="ECO:0007669"/>
    <property type="project" value="UniProtKB-KW"/>
</dbReference>
<feature type="domain" description="SPOR" evidence="9">
    <location>
        <begin position="367"/>
        <end position="451"/>
    </location>
</feature>
<keyword evidence="2 8" id="KW-0732">Signal</keyword>
<dbReference type="InterPro" id="IPR012338">
    <property type="entry name" value="Beta-lactam/transpept-like"/>
</dbReference>
<comment type="caution">
    <text evidence="10">The sequence shown here is derived from an EMBL/GenBank/DDBJ whole genome shotgun (WGS) entry which is preliminary data.</text>
</comment>
<dbReference type="InterPro" id="IPR018044">
    <property type="entry name" value="Peptidase_S11"/>
</dbReference>
<keyword evidence="10" id="KW-0121">Carboxypeptidase</keyword>
<keyword evidence="10" id="KW-0645">Protease</keyword>
<dbReference type="RefSeq" id="WP_220717590.1">
    <property type="nucleotide sequence ID" value="NZ_JAIFRO010000006.1"/>
</dbReference>
<accession>A0ABS7I711</accession>
<keyword evidence="6" id="KW-0961">Cell wall biogenesis/degradation</keyword>
<dbReference type="PANTHER" id="PTHR21581">
    <property type="entry name" value="D-ALANYL-D-ALANINE CARBOXYPEPTIDASE"/>
    <property type="match status" value="1"/>
</dbReference>
<sequence>MYINCFKIIRFYKKIAISFVVLSLSYASSWASTTPQEAYPDKYAAIVIDANTGKTLFQANASLKRYPASLTKMMTLFILFEAMNMRRVTPNTPIPVSHYAATRPPTKIGFKAGQTISVEAAAKALITRSANDVASAIAEYLGGNEKKFARIMTAKARKLGMLHTHFANASGLPDVHNYSTARDMAILALALRKHFPKQYKLFKIKSFIFHGHTINSHNKLVKIMKGVDGIKTGYTQMSGSNLATSMRLEGRSIVAVVMGGKSATARDQHMTKLLNKYLPQASRMKSHEHLIASAHYSLPTGANIPIPAVKADPTDFDDEISTMLTAFAEEPRDSNTAIAAVNQAIIPIPNPQKDISVQTNKILTASLSTNTQWAVQIGSLPSKEQAKTLLLKAKNTAYSSLKHASSHMQLFEKSGRRYYRARFIGFQSKKAAFNACSTLKKANFNCYTVAY</sequence>
<evidence type="ECO:0000313" key="11">
    <source>
        <dbReference type="Proteomes" id="UP000746918"/>
    </source>
</evidence>
<evidence type="ECO:0000313" key="10">
    <source>
        <dbReference type="EMBL" id="MBX4336250.1"/>
    </source>
</evidence>
<evidence type="ECO:0000256" key="4">
    <source>
        <dbReference type="ARBA" id="ARBA00022960"/>
    </source>
</evidence>
<dbReference type="SUPFAM" id="SSF56601">
    <property type="entry name" value="beta-lactamase/transpeptidase-like"/>
    <property type="match status" value="1"/>
</dbReference>
<keyword evidence="11" id="KW-1185">Reference proteome</keyword>
<evidence type="ECO:0000256" key="6">
    <source>
        <dbReference type="ARBA" id="ARBA00023316"/>
    </source>
</evidence>
<keyword evidence="4" id="KW-0133">Cell shape</keyword>
<dbReference type="PROSITE" id="PS51724">
    <property type="entry name" value="SPOR"/>
    <property type="match status" value="1"/>
</dbReference>
<proteinExistence type="inferred from homology"/>
<gene>
    <name evidence="10" type="ORF">K3248_06565</name>
</gene>
<dbReference type="InterPro" id="IPR001967">
    <property type="entry name" value="Peptidase_S11_N"/>
</dbReference>
<reference evidence="10 11" key="1">
    <citation type="submission" date="2021-08" db="EMBL/GenBank/DDBJ databases">
        <title>Bartonella raoulti 094 sp. nov.</title>
        <authorList>
            <person name="Zgheib R."/>
            <person name="Hammoud A."/>
        </authorList>
    </citation>
    <scope>NUCLEOTIDE SEQUENCE [LARGE SCALE GENOMIC DNA]</scope>
    <source>
        <strain evidence="10 11">094</strain>
    </source>
</reference>
<organism evidence="10 11">
    <name type="scientific">Bartonella raoultii</name>
    <dbReference type="NCBI Taxonomy" id="1457020"/>
    <lineage>
        <taxon>Bacteria</taxon>
        <taxon>Pseudomonadati</taxon>
        <taxon>Pseudomonadota</taxon>
        <taxon>Alphaproteobacteria</taxon>
        <taxon>Hyphomicrobiales</taxon>
        <taxon>Bartonellaceae</taxon>
        <taxon>Bartonella</taxon>
    </lineage>
</organism>
<feature type="chain" id="PRO_5045367167" evidence="8">
    <location>
        <begin position="32"/>
        <end position="451"/>
    </location>
</feature>
<evidence type="ECO:0000256" key="7">
    <source>
        <dbReference type="RuleBase" id="RU004016"/>
    </source>
</evidence>
<evidence type="ECO:0000259" key="9">
    <source>
        <dbReference type="PROSITE" id="PS51724"/>
    </source>
</evidence>
<dbReference type="Proteomes" id="UP000746918">
    <property type="component" value="Unassembled WGS sequence"/>
</dbReference>
<evidence type="ECO:0000256" key="5">
    <source>
        <dbReference type="ARBA" id="ARBA00022984"/>
    </source>
</evidence>
<dbReference type="InterPro" id="IPR007730">
    <property type="entry name" value="SPOR-like_dom"/>
</dbReference>
<dbReference type="SUPFAM" id="SSF110997">
    <property type="entry name" value="Sporulation related repeat"/>
    <property type="match status" value="1"/>
</dbReference>
<evidence type="ECO:0000256" key="2">
    <source>
        <dbReference type="ARBA" id="ARBA00022729"/>
    </source>
</evidence>
<feature type="signal peptide" evidence="8">
    <location>
        <begin position="1"/>
        <end position="31"/>
    </location>
</feature>